<dbReference type="EMBL" id="BGPR01148294">
    <property type="protein sequence ID" value="GBN80502.1"/>
    <property type="molecule type" value="Genomic_DNA"/>
</dbReference>
<proteinExistence type="predicted"/>
<gene>
    <name evidence="1" type="ORF">AVEN_193291_1</name>
</gene>
<accession>A0A4Y2RXC0</accession>
<keyword evidence="2" id="KW-1185">Reference proteome</keyword>
<protein>
    <submittedName>
        <fullName evidence="1">Uncharacterized protein</fullName>
    </submittedName>
</protein>
<name>A0A4Y2RXC0_ARAVE</name>
<dbReference type="AlphaFoldDB" id="A0A4Y2RXC0"/>
<organism evidence="1 2">
    <name type="scientific">Araneus ventricosus</name>
    <name type="common">Orbweaver spider</name>
    <name type="synonym">Epeira ventricosa</name>
    <dbReference type="NCBI Taxonomy" id="182803"/>
    <lineage>
        <taxon>Eukaryota</taxon>
        <taxon>Metazoa</taxon>
        <taxon>Ecdysozoa</taxon>
        <taxon>Arthropoda</taxon>
        <taxon>Chelicerata</taxon>
        <taxon>Arachnida</taxon>
        <taxon>Araneae</taxon>
        <taxon>Araneomorphae</taxon>
        <taxon>Entelegynae</taxon>
        <taxon>Araneoidea</taxon>
        <taxon>Araneidae</taxon>
        <taxon>Araneus</taxon>
    </lineage>
</organism>
<comment type="caution">
    <text evidence="1">The sequence shown here is derived from an EMBL/GenBank/DDBJ whole genome shotgun (WGS) entry which is preliminary data.</text>
</comment>
<evidence type="ECO:0000313" key="2">
    <source>
        <dbReference type="Proteomes" id="UP000499080"/>
    </source>
</evidence>
<evidence type="ECO:0000313" key="1">
    <source>
        <dbReference type="EMBL" id="GBN80502.1"/>
    </source>
</evidence>
<sequence>MIGSPSYKSKNSIILSKLLKKYDARREQKNRAQTTTDHGNRSRRFVLASLMFELFTATMRETTDAHTSTRATTNIPVPTIGNNAHRRRNLWFI</sequence>
<reference evidence="1 2" key="1">
    <citation type="journal article" date="2019" name="Sci. Rep.">
        <title>Orb-weaving spider Araneus ventricosus genome elucidates the spidroin gene catalogue.</title>
        <authorList>
            <person name="Kono N."/>
            <person name="Nakamura H."/>
            <person name="Ohtoshi R."/>
            <person name="Moran D.A.P."/>
            <person name="Shinohara A."/>
            <person name="Yoshida Y."/>
            <person name="Fujiwara M."/>
            <person name="Mori M."/>
            <person name="Tomita M."/>
            <person name="Arakawa K."/>
        </authorList>
    </citation>
    <scope>NUCLEOTIDE SEQUENCE [LARGE SCALE GENOMIC DNA]</scope>
</reference>
<dbReference type="Proteomes" id="UP000499080">
    <property type="component" value="Unassembled WGS sequence"/>
</dbReference>